<feature type="transmembrane region" description="Helical" evidence="6">
    <location>
        <begin position="34"/>
        <end position="53"/>
    </location>
</feature>
<gene>
    <name evidence="7" type="ORF">DCMF_26075</name>
</gene>
<feature type="transmembrane region" description="Helical" evidence="6">
    <location>
        <begin position="145"/>
        <end position="165"/>
    </location>
</feature>
<organism evidence="7 8">
    <name type="scientific">Formimonas warabiya</name>
    <dbReference type="NCBI Taxonomy" id="1761012"/>
    <lineage>
        <taxon>Bacteria</taxon>
        <taxon>Bacillati</taxon>
        <taxon>Bacillota</taxon>
        <taxon>Clostridia</taxon>
        <taxon>Eubacteriales</taxon>
        <taxon>Peptococcaceae</taxon>
        <taxon>Candidatus Formimonas</taxon>
    </lineage>
</organism>
<evidence type="ECO:0000313" key="8">
    <source>
        <dbReference type="Proteomes" id="UP000323521"/>
    </source>
</evidence>
<name>A0A3G1KZC5_FORW1</name>
<dbReference type="InterPro" id="IPR001851">
    <property type="entry name" value="ABC_transp_permease"/>
</dbReference>
<reference evidence="7 8" key="1">
    <citation type="submission" date="2016-10" db="EMBL/GenBank/DDBJ databases">
        <title>Complete Genome Sequence of Peptococcaceae strain DCMF.</title>
        <authorList>
            <person name="Edwards R.J."/>
            <person name="Holland S.I."/>
            <person name="Deshpande N.P."/>
            <person name="Wong Y.K."/>
            <person name="Ertan H."/>
            <person name="Manefield M."/>
            <person name="Russell T.L."/>
            <person name="Lee M.J."/>
        </authorList>
    </citation>
    <scope>NUCLEOTIDE SEQUENCE [LARGE SCALE GENOMIC DNA]</scope>
    <source>
        <strain evidence="7 8">DCMF</strain>
    </source>
</reference>
<keyword evidence="3 6" id="KW-0812">Transmembrane</keyword>
<sequence>MSGFLLFMVSILGLAMIYAVVALALNLEAGVDGLWDLGIVSFFGVGAYVYTIMTIGPPDAHQKYLFGFGLPIWAGVLAAGVMGALIAYLIGLPSLKLRNEYFLITTFAFAEVIRQVLTNEAWLTNGVAGIYRMPQPFKAYFAPSAYPYILLLILLTAVLVVYFIVQRLTASSFGRSLKALRENEALAMTAGISPYRFHIRSFVIAGFFAGVAGAFYVWYNTVVIPAQFSSDITFFAWMAIVIGGMGNNIGVIVGSIVFVLVGELMRFLHVSSDMAVRLASLKLAFIGMILIAILRWRPEGIFPERKAKF</sequence>
<feature type="transmembrane region" description="Helical" evidence="6">
    <location>
        <begin position="274"/>
        <end position="296"/>
    </location>
</feature>
<dbReference type="RefSeq" id="WP_148137140.1">
    <property type="nucleotide sequence ID" value="NZ_CP017634.1"/>
</dbReference>
<dbReference type="InterPro" id="IPR043428">
    <property type="entry name" value="LivM-like"/>
</dbReference>
<evidence type="ECO:0000256" key="4">
    <source>
        <dbReference type="ARBA" id="ARBA00022989"/>
    </source>
</evidence>
<dbReference type="Pfam" id="PF02653">
    <property type="entry name" value="BPD_transp_2"/>
    <property type="match status" value="1"/>
</dbReference>
<feature type="transmembrane region" description="Helical" evidence="6">
    <location>
        <begin position="65"/>
        <end position="90"/>
    </location>
</feature>
<dbReference type="OrthoDB" id="9789927at2"/>
<dbReference type="EMBL" id="CP017634">
    <property type="protein sequence ID" value="ATW27758.1"/>
    <property type="molecule type" value="Genomic_DNA"/>
</dbReference>
<dbReference type="Proteomes" id="UP000323521">
    <property type="component" value="Chromosome"/>
</dbReference>
<accession>A0A3G1KZC5</accession>
<proteinExistence type="predicted"/>
<evidence type="ECO:0000313" key="7">
    <source>
        <dbReference type="EMBL" id="ATW27758.1"/>
    </source>
</evidence>
<evidence type="ECO:0000256" key="3">
    <source>
        <dbReference type="ARBA" id="ARBA00022692"/>
    </source>
</evidence>
<dbReference type="AlphaFoldDB" id="A0A3G1KZC5"/>
<keyword evidence="2" id="KW-1003">Cell membrane</keyword>
<evidence type="ECO:0000256" key="1">
    <source>
        <dbReference type="ARBA" id="ARBA00004651"/>
    </source>
</evidence>
<evidence type="ECO:0000256" key="6">
    <source>
        <dbReference type="SAM" id="Phobius"/>
    </source>
</evidence>
<feature type="transmembrane region" description="Helical" evidence="6">
    <location>
        <begin position="202"/>
        <end position="219"/>
    </location>
</feature>
<keyword evidence="8" id="KW-1185">Reference proteome</keyword>
<dbReference type="GO" id="GO:0015658">
    <property type="term" value="F:branched-chain amino acid transmembrane transporter activity"/>
    <property type="evidence" value="ECO:0007669"/>
    <property type="project" value="InterPro"/>
</dbReference>
<dbReference type="CDD" id="cd06581">
    <property type="entry name" value="TM_PBP1_LivM_like"/>
    <property type="match status" value="1"/>
</dbReference>
<evidence type="ECO:0000256" key="2">
    <source>
        <dbReference type="ARBA" id="ARBA00022475"/>
    </source>
</evidence>
<feature type="transmembrane region" description="Helical" evidence="6">
    <location>
        <begin position="234"/>
        <end position="262"/>
    </location>
</feature>
<keyword evidence="4 6" id="KW-1133">Transmembrane helix</keyword>
<dbReference type="KEGG" id="fwa:DCMF_26075"/>
<evidence type="ECO:0000256" key="5">
    <source>
        <dbReference type="ARBA" id="ARBA00023136"/>
    </source>
</evidence>
<dbReference type="GO" id="GO:0005886">
    <property type="term" value="C:plasma membrane"/>
    <property type="evidence" value="ECO:0007669"/>
    <property type="project" value="UniProtKB-SubCell"/>
</dbReference>
<dbReference type="PANTHER" id="PTHR30482">
    <property type="entry name" value="HIGH-AFFINITY BRANCHED-CHAIN AMINO ACID TRANSPORT SYSTEM PERMEASE"/>
    <property type="match status" value="1"/>
</dbReference>
<evidence type="ECO:0008006" key="9">
    <source>
        <dbReference type="Google" id="ProtNLM"/>
    </source>
</evidence>
<comment type="subcellular location">
    <subcellularLocation>
        <location evidence="1">Cell membrane</location>
        <topology evidence="1">Multi-pass membrane protein</topology>
    </subcellularLocation>
</comment>
<keyword evidence="5 6" id="KW-0472">Membrane</keyword>
<protein>
    <recommendedName>
        <fullName evidence="9">Branched-chain amino acid ABC transporter permease</fullName>
    </recommendedName>
</protein>
<dbReference type="PANTHER" id="PTHR30482:SF10">
    <property type="entry name" value="HIGH-AFFINITY BRANCHED-CHAIN AMINO ACID TRANSPORT PROTEIN BRAE"/>
    <property type="match status" value="1"/>
</dbReference>